<feature type="compositionally biased region" description="Gly residues" evidence="2">
    <location>
        <begin position="515"/>
        <end position="533"/>
    </location>
</feature>
<organism evidence="4 5">
    <name type="scientific">Catenaria anguillulae PL171</name>
    <dbReference type="NCBI Taxonomy" id="765915"/>
    <lineage>
        <taxon>Eukaryota</taxon>
        <taxon>Fungi</taxon>
        <taxon>Fungi incertae sedis</taxon>
        <taxon>Blastocladiomycota</taxon>
        <taxon>Blastocladiomycetes</taxon>
        <taxon>Blastocladiales</taxon>
        <taxon>Catenariaceae</taxon>
        <taxon>Catenaria</taxon>
    </lineage>
</organism>
<evidence type="ECO:0000313" key="5">
    <source>
        <dbReference type="Proteomes" id="UP000193411"/>
    </source>
</evidence>
<dbReference type="PROSITE" id="PS51504">
    <property type="entry name" value="H15"/>
    <property type="match status" value="1"/>
</dbReference>
<gene>
    <name evidence="4" type="ORF">BCR44DRAFT_40137</name>
</gene>
<dbReference type="InterPro" id="IPR036388">
    <property type="entry name" value="WH-like_DNA-bd_sf"/>
</dbReference>
<dbReference type="Gene3D" id="1.10.10.10">
    <property type="entry name" value="Winged helix-like DNA-binding domain superfamily/Winged helix DNA-binding domain"/>
    <property type="match status" value="1"/>
</dbReference>
<feature type="domain" description="H15" evidence="3">
    <location>
        <begin position="29"/>
        <end position="107"/>
    </location>
</feature>
<comment type="caution">
    <text evidence="4">The sequence shown here is derived from an EMBL/GenBank/DDBJ whole genome shotgun (WGS) entry which is preliminary data.</text>
</comment>
<feature type="region of interest" description="Disordered" evidence="2">
    <location>
        <begin position="372"/>
        <end position="428"/>
    </location>
</feature>
<dbReference type="SUPFAM" id="SSF46785">
    <property type="entry name" value="Winged helix' DNA-binding domain"/>
    <property type="match status" value="1"/>
</dbReference>
<dbReference type="InterPro" id="IPR036390">
    <property type="entry name" value="WH_DNA-bd_sf"/>
</dbReference>
<dbReference type="EMBL" id="MCFL01000022">
    <property type="protein sequence ID" value="ORZ35524.1"/>
    <property type="molecule type" value="Genomic_DNA"/>
</dbReference>
<evidence type="ECO:0000256" key="2">
    <source>
        <dbReference type="SAM" id="MobiDB-lite"/>
    </source>
</evidence>
<dbReference type="InterPro" id="IPR005818">
    <property type="entry name" value="Histone_H1/H5_H15"/>
</dbReference>
<feature type="region of interest" description="Disordered" evidence="2">
    <location>
        <begin position="504"/>
        <end position="533"/>
    </location>
</feature>
<feature type="region of interest" description="Disordered" evidence="2">
    <location>
        <begin position="1"/>
        <end position="24"/>
    </location>
</feature>
<sequence>MAAAHHESPPLHAPNATSTSTSTPCHAPEYVSYEEMILRALTHAQDHWVSSAKPFPGAEPKQIFAYMARHYAHLLPSNFKGSATQALKKAVKKGLVVHLYRAYALNPNYAGKVAPGRVKPNVWTSKLDVDQLSHQKSTRKSTNCNKGRIPKQVVDDTMVDVDSHSQLHGQSFRPLTPHSPLRLPDPIHFLSASVTSSSAASLAPESCAVPSYAAQSSTSTANDDTDLAAQVLMTFSTPPPPPPALPLGSSSQTVISDFGIPTPGIDSTCFAARPPVSVDFPGSCVRPPTSPMLYPSTTCSSAASTRCSSSSMNGSGPDLDLCAPSGTCMPMHIDLVLPPPMPLPVGGCHTQARSAADIVDSILFPHRTSASAVSEFGPDEHPPQLQSPSPLSHPTPLGHDSPNLTIASPFAPQARPPPAYQSCATPQQQGGSHPIAWLPVRLAPNGRLILPDGWSFIKPTQSPVAVAPVRVVNANGVGMIANERASSAVSSGSWSAADAGETRGAAKHSWWTKGAAGGGGGQYDGRRPGGMGL</sequence>
<dbReference type="GO" id="GO:0003677">
    <property type="term" value="F:DNA binding"/>
    <property type="evidence" value="ECO:0007669"/>
    <property type="project" value="InterPro"/>
</dbReference>
<feature type="compositionally biased region" description="Low complexity" evidence="2">
    <location>
        <begin position="383"/>
        <end position="397"/>
    </location>
</feature>
<evidence type="ECO:0000313" key="4">
    <source>
        <dbReference type="EMBL" id="ORZ35524.1"/>
    </source>
</evidence>
<proteinExistence type="predicted"/>
<accession>A0A1Y2HNH5</accession>
<dbReference type="AlphaFoldDB" id="A0A1Y2HNH5"/>
<keyword evidence="5" id="KW-1185">Reference proteome</keyword>
<reference evidence="4 5" key="1">
    <citation type="submission" date="2016-07" db="EMBL/GenBank/DDBJ databases">
        <title>Pervasive Adenine N6-methylation of Active Genes in Fungi.</title>
        <authorList>
            <consortium name="DOE Joint Genome Institute"/>
            <person name="Mondo S.J."/>
            <person name="Dannebaum R.O."/>
            <person name="Kuo R.C."/>
            <person name="Labutti K."/>
            <person name="Haridas S."/>
            <person name="Kuo A."/>
            <person name="Salamov A."/>
            <person name="Ahrendt S.R."/>
            <person name="Lipzen A."/>
            <person name="Sullivan W."/>
            <person name="Andreopoulos W.B."/>
            <person name="Clum A."/>
            <person name="Lindquist E."/>
            <person name="Daum C."/>
            <person name="Ramamoorthy G.K."/>
            <person name="Gryganskyi A."/>
            <person name="Culley D."/>
            <person name="Magnuson J.K."/>
            <person name="James T.Y."/>
            <person name="O'Malley M.A."/>
            <person name="Stajich J.E."/>
            <person name="Spatafora J.W."/>
            <person name="Visel A."/>
            <person name="Grigoriev I.V."/>
        </authorList>
    </citation>
    <scope>NUCLEOTIDE SEQUENCE [LARGE SCALE GENOMIC DNA]</scope>
    <source>
        <strain evidence="4 5">PL171</strain>
    </source>
</reference>
<dbReference type="Proteomes" id="UP000193411">
    <property type="component" value="Unassembled WGS sequence"/>
</dbReference>
<dbReference type="GO" id="GO:0006334">
    <property type="term" value="P:nucleosome assembly"/>
    <property type="evidence" value="ECO:0007669"/>
    <property type="project" value="InterPro"/>
</dbReference>
<evidence type="ECO:0000256" key="1">
    <source>
        <dbReference type="ARBA" id="ARBA00020833"/>
    </source>
</evidence>
<name>A0A1Y2HNH5_9FUNG</name>
<protein>
    <recommendedName>
        <fullName evidence="1">Histone H1</fullName>
    </recommendedName>
</protein>
<evidence type="ECO:0000259" key="3">
    <source>
        <dbReference type="PROSITE" id="PS51504"/>
    </source>
</evidence>
<dbReference type="GO" id="GO:0000786">
    <property type="term" value="C:nucleosome"/>
    <property type="evidence" value="ECO:0007669"/>
    <property type="project" value="InterPro"/>
</dbReference>